<organism evidence="2 3">
    <name type="scientific">Skermania pinensis</name>
    <dbReference type="NCBI Taxonomy" id="39122"/>
    <lineage>
        <taxon>Bacteria</taxon>
        <taxon>Bacillati</taxon>
        <taxon>Actinomycetota</taxon>
        <taxon>Actinomycetes</taxon>
        <taxon>Mycobacteriales</taxon>
        <taxon>Gordoniaceae</taxon>
        <taxon>Skermania</taxon>
    </lineage>
</organism>
<reference evidence="2" key="1">
    <citation type="submission" date="2021-07" db="EMBL/GenBank/DDBJ databases">
        <title>Candidatus Kaistella beijingensis sp. nov. isolated from a municipal wastewater treatment plant is involved in sludge foaming.</title>
        <authorList>
            <person name="Song Y."/>
            <person name="Liu S.-J."/>
        </authorList>
    </citation>
    <scope>NUCLEOTIDE SEQUENCE</scope>
    <source>
        <strain evidence="2">DSM 43998</strain>
    </source>
</reference>
<gene>
    <name evidence="2" type="ORF">KV203_05480</name>
</gene>
<keyword evidence="1" id="KW-1133">Transmembrane helix</keyword>
<evidence type="ECO:0000256" key="1">
    <source>
        <dbReference type="SAM" id="Phobius"/>
    </source>
</evidence>
<keyword evidence="3" id="KW-1185">Reference proteome</keyword>
<sequence length="80" mass="8188">MTLSTYWWDVLERAAMTGCQAVLAAAGTDAAGITDLDARAIASVAALAVILSAVKSVALRGFGRTETASLVPTIGEVPPR</sequence>
<evidence type="ECO:0000313" key="3">
    <source>
        <dbReference type="Proteomes" id="UP000887023"/>
    </source>
</evidence>
<accession>A0ABX8SAM3</accession>
<protein>
    <submittedName>
        <fullName evidence="2">Holin</fullName>
    </submittedName>
</protein>
<name>A0ABX8SAM3_9ACTN</name>
<keyword evidence="1" id="KW-0812">Transmembrane</keyword>
<dbReference type="Pfam" id="PF16945">
    <property type="entry name" value="Phage_r1t_holin"/>
    <property type="match status" value="1"/>
</dbReference>
<evidence type="ECO:0000313" key="2">
    <source>
        <dbReference type="EMBL" id="QXQ14833.1"/>
    </source>
</evidence>
<dbReference type="RefSeq" id="WP_066474810.1">
    <property type="nucleotide sequence ID" value="NZ_CBCRUZ010000014.1"/>
</dbReference>
<proteinExistence type="predicted"/>
<dbReference type="EMBL" id="CP079105">
    <property type="protein sequence ID" value="QXQ14833.1"/>
    <property type="molecule type" value="Genomic_DNA"/>
</dbReference>
<feature type="transmembrane region" description="Helical" evidence="1">
    <location>
        <begin position="40"/>
        <end position="59"/>
    </location>
</feature>
<dbReference type="Proteomes" id="UP000887023">
    <property type="component" value="Chromosome"/>
</dbReference>
<keyword evidence="1" id="KW-0472">Membrane</keyword>
<dbReference type="InterPro" id="IPR020109">
    <property type="entry name" value="Holin_r1t"/>
</dbReference>